<evidence type="ECO:0000256" key="1">
    <source>
        <dbReference type="SAM" id="SignalP"/>
    </source>
</evidence>
<dbReference type="AlphaFoldDB" id="A0A2S7X1T3"/>
<sequence>MKVGIGLLFFCTTLNAAPLLNNVDPLQVSVRTVWPPELTTVRHAIDWLITPLGYQVVTEYPAPKNANTILNVPIPASAKLHRTMPVLDAIQILIGSDNTILLDKKHRLLSVARGH</sequence>
<evidence type="ECO:0000313" key="3">
    <source>
        <dbReference type="Proteomes" id="UP000239273"/>
    </source>
</evidence>
<dbReference type="OrthoDB" id="9152488at2"/>
<evidence type="ECO:0008006" key="4">
    <source>
        <dbReference type="Google" id="ProtNLM"/>
    </source>
</evidence>
<name>A0A2S7X1T3_9GAMM</name>
<feature type="chain" id="PRO_5015747453" description="Toxin co-regulated pilus biosynthesis protein Q C-terminal domain-containing protein" evidence="1">
    <location>
        <begin position="17"/>
        <end position="115"/>
    </location>
</feature>
<proteinExistence type="predicted"/>
<comment type="caution">
    <text evidence="2">The sequence shown here is derived from an EMBL/GenBank/DDBJ whole genome shotgun (WGS) entry which is preliminary data.</text>
</comment>
<evidence type="ECO:0000313" key="2">
    <source>
        <dbReference type="EMBL" id="PQJ83611.1"/>
    </source>
</evidence>
<organism evidence="2 3">
    <name type="scientific">Aliivibrio sifiae</name>
    <dbReference type="NCBI Taxonomy" id="566293"/>
    <lineage>
        <taxon>Bacteria</taxon>
        <taxon>Pseudomonadati</taxon>
        <taxon>Pseudomonadota</taxon>
        <taxon>Gammaproteobacteria</taxon>
        <taxon>Vibrionales</taxon>
        <taxon>Vibrionaceae</taxon>
        <taxon>Aliivibrio</taxon>
    </lineage>
</organism>
<reference evidence="2 3" key="1">
    <citation type="submission" date="2016-12" db="EMBL/GenBank/DDBJ databases">
        <title>Diversity of luminous bacteria.</title>
        <authorList>
            <person name="Yoshizawa S."/>
            <person name="Kogure K."/>
        </authorList>
    </citation>
    <scope>NUCLEOTIDE SEQUENCE [LARGE SCALE GENOMIC DNA]</scope>
    <source>
        <strain evidence="2 3">NBRC 105001</strain>
    </source>
</reference>
<accession>A0A2S7X1T3</accession>
<keyword evidence="1" id="KW-0732">Signal</keyword>
<dbReference type="Proteomes" id="UP000239273">
    <property type="component" value="Unassembled WGS sequence"/>
</dbReference>
<gene>
    <name evidence="2" type="ORF">BTO23_20575</name>
</gene>
<dbReference type="EMBL" id="MSCP01000005">
    <property type="protein sequence ID" value="PQJ83611.1"/>
    <property type="molecule type" value="Genomic_DNA"/>
</dbReference>
<feature type="signal peptide" evidence="1">
    <location>
        <begin position="1"/>
        <end position="16"/>
    </location>
</feature>
<protein>
    <recommendedName>
        <fullName evidence="4">Toxin co-regulated pilus biosynthesis protein Q C-terminal domain-containing protein</fullName>
    </recommendedName>
</protein>